<organism evidence="24 25">
    <name type="scientific">Banana streak UA virus</name>
    <dbReference type="NCBI Taxonomy" id="1016854"/>
    <lineage>
        <taxon>Viruses</taxon>
        <taxon>Riboviria</taxon>
        <taxon>Pararnavirae</taxon>
        <taxon>Artverviricota</taxon>
        <taxon>Revtraviricetes</taxon>
        <taxon>Ortervirales</taxon>
        <taxon>Caulimoviridae</taxon>
        <taxon>Badnavirus</taxon>
        <taxon>Badnavirus epsilonvirgamusae</taxon>
    </lineage>
</organism>
<keyword evidence="2" id="KW-0645">Protease</keyword>
<dbReference type="InterPro" id="IPR021109">
    <property type="entry name" value="Peptidase_aspartic_dom_sf"/>
</dbReference>
<evidence type="ECO:0000256" key="5">
    <source>
        <dbReference type="ARBA" id="ARBA00022722"/>
    </source>
</evidence>
<dbReference type="Pfam" id="PF00098">
    <property type="entry name" value="zf-CCHC"/>
    <property type="match status" value="1"/>
</dbReference>
<keyword evidence="3" id="KW-0808">Transferase</keyword>
<evidence type="ECO:0000256" key="13">
    <source>
        <dbReference type="ARBA" id="ARBA00022918"/>
    </source>
</evidence>
<dbReference type="GO" id="GO:0003964">
    <property type="term" value="F:RNA-directed DNA polymerase activity"/>
    <property type="evidence" value="ECO:0007669"/>
    <property type="project" value="UniProtKB-KW"/>
</dbReference>
<keyword evidence="9 16" id="KW-0863">Zinc-finger</keyword>
<keyword evidence="11" id="KW-0862">Zinc</keyword>
<dbReference type="CDD" id="cd01647">
    <property type="entry name" value="RT_LTR"/>
    <property type="match status" value="1"/>
</dbReference>
<feature type="domain" description="GRF-type" evidence="23">
    <location>
        <begin position="1741"/>
        <end position="1779"/>
    </location>
</feature>
<feature type="domain" description="Reverse transcriptase" evidence="21">
    <location>
        <begin position="1263"/>
        <end position="1451"/>
    </location>
</feature>
<evidence type="ECO:0000256" key="12">
    <source>
        <dbReference type="ARBA" id="ARBA00022842"/>
    </source>
</evidence>
<evidence type="ECO:0000256" key="15">
    <source>
        <dbReference type="ARBA" id="ARBA00023296"/>
    </source>
</evidence>
<dbReference type="GO" id="GO:0006508">
    <property type="term" value="P:proteolysis"/>
    <property type="evidence" value="ECO:0007669"/>
    <property type="project" value="UniProtKB-KW"/>
</dbReference>
<evidence type="ECO:0000256" key="7">
    <source>
        <dbReference type="ARBA" id="ARBA00022750"/>
    </source>
</evidence>
<dbReference type="EC" id="2.7.7.49" evidence="1"/>
<keyword evidence="25" id="KW-1185">Reference proteome</keyword>
<dbReference type="SMART" id="SM00343">
    <property type="entry name" value="ZnF_C2HC"/>
    <property type="match status" value="1"/>
</dbReference>
<dbReference type="PANTHER" id="PTHR33064">
    <property type="entry name" value="POL PROTEIN"/>
    <property type="match status" value="1"/>
</dbReference>
<feature type="region of interest" description="Disordered" evidence="18">
    <location>
        <begin position="1794"/>
        <end position="1850"/>
    </location>
</feature>
<evidence type="ECO:0000259" key="19">
    <source>
        <dbReference type="PROSITE" id="PS50158"/>
    </source>
</evidence>
<evidence type="ECO:0000256" key="8">
    <source>
        <dbReference type="ARBA" id="ARBA00022759"/>
    </source>
</evidence>
<evidence type="ECO:0000256" key="9">
    <source>
        <dbReference type="ARBA" id="ARBA00022771"/>
    </source>
</evidence>
<feature type="coiled-coil region" evidence="17">
    <location>
        <begin position="920"/>
        <end position="1015"/>
    </location>
</feature>
<dbReference type="InterPro" id="IPR036875">
    <property type="entry name" value="Znf_CCHC_sf"/>
</dbReference>
<evidence type="ECO:0000256" key="10">
    <source>
        <dbReference type="ARBA" id="ARBA00022801"/>
    </source>
</evidence>
<dbReference type="Pfam" id="PF22909">
    <property type="entry name" value="Caulimovir_coat_dom"/>
    <property type="match status" value="1"/>
</dbReference>
<evidence type="ECO:0000313" key="24">
    <source>
        <dbReference type="EMBL" id="AEC49874.1"/>
    </source>
</evidence>
<evidence type="ECO:0000256" key="3">
    <source>
        <dbReference type="ARBA" id="ARBA00022679"/>
    </source>
</evidence>
<evidence type="ECO:0000259" key="23">
    <source>
        <dbReference type="PROSITE" id="PS51999"/>
    </source>
</evidence>
<dbReference type="GO" id="GO:0004523">
    <property type="term" value="F:RNA-DNA hybrid ribonuclease activity"/>
    <property type="evidence" value="ECO:0007669"/>
    <property type="project" value="InterPro"/>
</dbReference>
<dbReference type="InterPro" id="IPR043128">
    <property type="entry name" value="Rev_trsase/Diguanyl_cyclase"/>
</dbReference>
<dbReference type="Gene3D" id="3.30.420.10">
    <property type="entry name" value="Ribonuclease H-like superfamily/Ribonuclease H"/>
    <property type="match status" value="1"/>
</dbReference>
<dbReference type="GO" id="GO:0003676">
    <property type="term" value="F:nucleic acid binding"/>
    <property type="evidence" value="ECO:0007669"/>
    <property type="project" value="InterPro"/>
</dbReference>
<dbReference type="Pfam" id="PF17917">
    <property type="entry name" value="RT_RNaseH"/>
    <property type="match status" value="1"/>
</dbReference>
<evidence type="ECO:0000256" key="1">
    <source>
        <dbReference type="ARBA" id="ARBA00012493"/>
    </source>
</evidence>
<protein>
    <recommendedName>
        <fullName evidence="1">RNA-directed DNA polymerase</fullName>
        <ecNumber evidence="1">2.7.7.49</ecNumber>
    </recommendedName>
</protein>
<evidence type="ECO:0000256" key="11">
    <source>
        <dbReference type="ARBA" id="ARBA00022833"/>
    </source>
</evidence>
<dbReference type="EMBL" id="HQ593107">
    <property type="protein sequence ID" value="AEC49874.1"/>
    <property type="molecule type" value="Genomic_DNA"/>
</dbReference>
<dbReference type="MEROPS" id="A03.003"/>
<evidence type="ECO:0000256" key="18">
    <source>
        <dbReference type="SAM" id="MobiDB-lite"/>
    </source>
</evidence>
<evidence type="ECO:0000259" key="22">
    <source>
        <dbReference type="PROSITE" id="PS50879"/>
    </source>
</evidence>
<dbReference type="PROSITE" id="PS50175">
    <property type="entry name" value="ASP_PROT_RETROV"/>
    <property type="match status" value="1"/>
</dbReference>
<dbReference type="GO" id="GO:0008270">
    <property type="term" value="F:zinc ion binding"/>
    <property type="evidence" value="ECO:0007669"/>
    <property type="project" value="UniProtKB-KW"/>
</dbReference>
<dbReference type="KEGG" id="vg:10581130"/>
<dbReference type="Gene3D" id="2.40.70.10">
    <property type="entry name" value="Acid Proteases"/>
    <property type="match status" value="1"/>
</dbReference>
<keyword evidence="8" id="KW-0255">Endonuclease</keyword>
<keyword evidence="12" id="KW-0460">Magnesium</keyword>
<dbReference type="GO" id="GO:0006310">
    <property type="term" value="P:DNA recombination"/>
    <property type="evidence" value="ECO:0007669"/>
    <property type="project" value="UniProtKB-KW"/>
</dbReference>
<dbReference type="InterPro" id="IPR051320">
    <property type="entry name" value="Viral_Replic_Matur_Polypro"/>
</dbReference>
<dbReference type="GeneID" id="10581130"/>
<dbReference type="Pfam" id="PF00077">
    <property type="entry name" value="RVP"/>
    <property type="match status" value="1"/>
</dbReference>
<accession>F5AY18</accession>
<dbReference type="PROSITE" id="PS50878">
    <property type="entry name" value="RT_POL"/>
    <property type="match status" value="1"/>
</dbReference>
<dbReference type="GO" id="GO:0046718">
    <property type="term" value="P:symbiont entry into host cell"/>
    <property type="evidence" value="ECO:0007669"/>
    <property type="project" value="UniProtKB-KW"/>
</dbReference>
<evidence type="ECO:0000256" key="6">
    <source>
        <dbReference type="ARBA" id="ARBA00022723"/>
    </source>
</evidence>
<evidence type="ECO:0000256" key="4">
    <source>
        <dbReference type="ARBA" id="ARBA00022695"/>
    </source>
</evidence>
<reference evidence="24 25" key="1">
    <citation type="journal article" date="2011" name="Ann. Appl. Biol.">
        <title>Molecular characterisation of six badnavirus species associated with leaf streak disease of banana in East Africa.</title>
        <authorList>
            <person name="James A.P."/>
            <person name="Geijskes R.J."/>
            <person name="Dale J.L."/>
            <person name="Harding R.M."/>
        </authorList>
    </citation>
    <scope>NUCLEOTIDE SEQUENCE [LARGE SCALE GENOMIC DNA]</scope>
</reference>
<dbReference type="Gene3D" id="3.10.10.10">
    <property type="entry name" value="HIV Type 1 Reverse Transcriptase, subunit A, domain 1"/>
    <property type="match status" value="1"/>
</dbReference>
<evidence type="ECO:0000256" key="14">
    <source>
        <dbReference type="ARBA" id="ARBA00023172"/>
    </source>
</evidence>
<dbReference type="RefSeq" id="YP_004442824.1">
    <property type="nucleotide sequence ID" value="NC_015502.1"/>
</dbReference>
<evidence type="ECO:0000256" key="16">
    <source>
        <dbReference type="PROSITE-ProRule" id="PRU00047"/>
    </source>
</evidence>
<keyword evidence="6" id="KW-0479">Metal-binding</keyword>
<keyword evidence="17" id="KW-0175">Coiled coil</keyword>
<dbReference type="InterPro" id="IPR001995">
    <property type="entry name" value="Peptidase_A2_cat"/>
</dbReference>
<evidence type="ECO:0000259" key="21">
    <source>
        <dbReference type="PROSITE" id="PS50878"/>
    </source>
</evidence>
<dbReference type="InterPro" id="IPR041373">
    <property type="entry name" value="RT_RNaseH"/>
</dbReference>
<keyword evidence="5" id="KW-0540">Nuclease</keyword>
<dbReference type="InterPro" id="IPR010666">
    <property type="entry name" value="Znf_GRF"/>
</dbReference>
<dbReference type="InterPro" id="IPR043502">
    <property type="entry name" value="DNA/RNA_pol_sf"/>
</dbReference>
<dbReference type="PANTHER" id="PTHR33064:SF37">
    <property type="entry name" value="RIBONUCLEASE H"/>
    <property type="match status" value="1"/>
</dbReference>
<dbReference type="SUPFAM" id="SSF57756">
    <property type="entry name" value="Retrovirus zinc finger-like domains"/>
    <property type="match status" value="1"/>
</dbReference>
<keyword evidence="4" id="KW-0548">Nucleotidyltransferase</keyword>
<keyword evidence="13" id="KW-0695">RNA-directed DNA polymerase</keyword>
<dbReference type="InterPro" id="IPR002156">
    <property type="entry name" value="RNaseH_domain"/>
</dbReference>
<evidence type="ECO:0000259" key="20">
    <source>
        <dbReference type="PROSITE" id="PS50175"/>
    </source>
</evidence>
<keyword evidence="15" id="KW-1160">Virus entry into host cell</keyword>
<dbReference type="Gene3D" id="3.30.70.270">
    <property type="match status" value="2"/>
</dbReference>
<evidence type="ECO:0000256" key="17">
    <source>
        <dbReference type="SAM" id="Coils"/>
    </source>
</evidence>
<dbReference type="PROSITE" id="PS50158">
    <property type="entry name" value="ZF_CCHC"/>
    <property type="match status" value="1"/>
</dbReference>
<name>F5AY18_9VIRU</name>
<dbReference type="SUPFAM" id="SSF50630">
    <property type="entry name" value="Acid proteases"/>
    <property type="match status" value="1"/>
</dbReference>
<evidence type="ECO:0000313" key="25">
    <source>
        <dbReference type="Proteomes" id="UP000208109"/>
    </source>
</evidence>
<proteinExistence type="predicted"/>
<dbReference type="GO" id="GO:0004190">
    <property type="term" value="F:aspartic-type endopeptidase activity"/>
    <property type="evidence" value="ECO:0007669"/>
    <property type="project" value="UniProtKB-KW"/>
</dbReference>
<keyword evidence="10" id="KW-0378">Hydrolase</keyword>
<dbReference type="Gene3D" id="4.10.60.10">
    <property type="entry name" value="Zinc finger, CCHC-type"/>
    <property type="match status" value="1"/>
</dbReference>
<dbReference type="InterPro" id="IPR001878">
    <property type="entry name" value="Znf_CCHC"/>
</dbReference>
<keyword evidence="14" id="KW-0233">DNA recombination</keyword>
<dbReference type="Pfam" id="PF00078">
    <property type="entry name" value="RVT_1"/>
    <property type="match status" value="1"/>
</dbReference>
<feature type="compositionally biased region" description="Basic and acidic residues" evidence="18">
    <location>
        <begin position="1825"/>
        <end position="1840"/>
    </location>
</feature>
<feature type="domain" description="Peptidase A2" evidence="20">
    <location>
        <begin position="1055"/>
        <end position="1094"/>
    </location>
</feature>
<feature type="domain" description="RNase H type-1" evidence="22">
    <location>
        <begin position="1542"/>
        <end position="1677"/>
    </location>
</feature>
<dbReference type="PROSITE" id="PS51999">
    <property type="entry name" value="ZF_GRF"/>
    <property type="match status" value="1"/>
</dbReference>
<dbReference type="InterPro" id="IPR036397">
    <property type="entry name" value="RNaseH_sf"/>
</dbReference>
<feature type="domain" description="CCHC-type" evidence="19">
    <location>
        <begin position="735"/>
        <end position="751"/>
    </location>
</feature>
<sequence length="1878" mass="216410">MASRPRVSGTGSRTATIAEPGVPLIEDQIREYRNSHRAAYEAQRLTRQAGNIVGRIVGRQPREHTLSMVVNPDSELSRSLAHRARTVPAEVLYMTQRDSPVNRVYRNRTEERMLVTNGQQDRTFIYPESFEELVNAGFEYIHLGVLQVRLQIMHRTYAGTIALVVFRDTRWTQEGEEDRSIIAAMEADLSQGHQLIYVIPDIMMTIRDFYQHVQISVLTKGYNGFQGEANLLITRSCRCRLTNVPNVGFAYNIQKVVEYLNSKGVKAIQAPKLDTKKFRGTDWNIKPSEVVVPMEPTRMITRVNYDSSRTLKFTDYQASTSTAPPKYNEDGDTDDEAEVHHVNMLFFEAEDDYPSLAALEKIFSPEGMVGEEETINTFLQNLNLDTEDTRSHISEKVHHIEDYPSLAKVEQVLSTGESAISSYRPPEVEMGGVAPGYAPASGTSGWAGTSSQLFPFPRRPKKWDDSSEWFALPPAQSRQGAMFVMPYDFDVKVFERWESITLLYLSERSFDTADDKLRTVENLLGENEKKMFIAWRMKYTNEYETMKAQALGDNGSQNILNQLRLIFFLENPQVGTTDSQDAAYKTLKSLVCTEMTDTAIYRYMNDYFHLAAKSGRAWANEELSQEFFTKLPRGLGDRIEKAFKEKHPSNTIGVAARITFTKNYMKEICQEAVFQNQLKKLGFCRNTPVHGLYGKDKPYKKYGARKSQNYHGKPHKSHVRIAKRKHLAMRKKDCKCFACGETGHFASECKNPRKLVERVAIMDSLELPEDVDVISVGMDEDDISEIYSVGEEIDEYQFQQEEFEDFTNYEVYMIHVEEIPREFLVGEPSDWRSKMKVSINQYYCIHNWKFDQESMARCNACHHEALKGSRMDCLKCDLTICILCRPHYYPKIEIPVEKIKTRETRSVDWKKIVLEQHEALLSISAREKSLRKELEQALEQLKHYKRESEIIIEEEPVELMEELENTKRENELLNALLEREKTEREELAIRASEEKEALKTEIRELRQENEALKTGRPIIEDVNALEECIVSTLGPRNNLLNMKVSFEVEERRIMLNAILDTGATVSVCSEEIVPQEFRTNAAVKALIKGVNGTTAVTEVLKEGKLWVGNQYFRMPRTFVMPKLSEGLHLIIGLNFIHAMEGGVRIEKGEVTFYKIVTTTPTSPIVHDINYIEELELEIPEYYDICSTVGAIQGGISEEFISPEFIQKMKKLGYIGEEPLKHWEKNQVRCRIEVKNPDLIIEDRPLKHVTPKMKEAMAVHIKKLLELKVIRPSTSKHRTTAMIVESGTEVDPVTGIEKRGKERLVFNYKRLNDNTEKDQYSLPGINTIIQRIGNAKIYSKFDLKSGFHQVAMDPESIPWTAFWAIDGLYEWLVMPFGLKNAPAIFQRKMDHCFHEDFIAVYIDDILVFSETVQQHRQHLKVFFDICEKNGLVLSPTKMKIGTRQIDFLGATIGDSRIKLQPHIIKKIADIKDEELKEVRGLRKWLGILNYARNYIPNLGKTLGPLYSKTSPNGERRMNSQDWAIVRKIKEQVLNLPDMELPPKEAVMIIETDGCMEGWGGVCKWKKNISQPRLEERVCAYASGKFTPIKSTIDAEVQAVINSLEKFKIYYLDKKELIIRTDSQAIVTFYKKISDHKPSRVRWLAFVDYITGTGLNIRFEHIDGKDNILADTLSRLVQIIIHKEAHPAMSILIDAAEEVVRKYNPHSAARLGRMIEAVKDWQDNQMHPKVFMYRYIKEPKFKCGCGRKAEEVVSHTQKNPDRKFYRCKRSNCHTWVWKDQIDNYVQNYINWLKESEEPEDEGYDPINRPRSLDSSPWSFDEPGSSQHQKEEEDERLLCKETMGEDYNESEQEVIRNNQATAIEDALDLLDVSNDDQWGRS</sequence>
<dbReference type="PROSITE" id="PS50879">
    <property type="entry name" value="RNASE_H_1"/>
    <property type="match status" value="1"/>
</dbReference>
<dbReference type="InterPro" id="IPR000477">
    <property type="entry name" value="RT_dom"/>
</dbReference>
<dbReference type="InterPro" id="IPR018061">
    <property type="entry name" value="Retropepsins"/>
</dbReference>
<dbReference type="SUPFAM" id="SSF56672">
    <property type="entry name" value="DNA/RNA polymerases"/>
    <property type="match status" value="1"/>
</dbReference>
<dbReference type="Proteomes" id="UP000208109">
    <property type="component" value="Segment"/>
</dbReference>
<evidence type="ECO:0000256" key="2">
    <source>
        <dbReference type="ARBA" id="ARBA00022670"/>
    </source>
</evidence>
<keyword evidence="7" id="KW-0064">Aspartyl protease</keyword>